<evidence type="ECO:0000259" key="1">
    <source>
        <dbReference type="PROSITE" id="PS50904"/>
    </source>
</evidence>
<sequence length="173" mass="20559">MVLGFSYTHTFKYPVDLVTKAYREIHEHQNNVSIKEERSTDEESSMTCIRRTVSTLNPFPKFFQRVKLLKVETVAFFEDIWTQSDENRAWIRSRNLTWEDEISIGSVVYLSPSENNRNWTTWDDMTALDFERCGKFGLLLEFYLKRKLELSKTHNIKMMETVLEKMADGELRI</sequence>
<dbReference type="PANTHER" id="PTHR11158">
    <property type="entry name" value="MSF1/PX19 RELATED"/>
    <property type="match status" value="1"/>
</dbReference>
<evidence type="ECO:0000313" key="3">
    <source>
        <dbReference type="Proteomes" id="UP001307889"/>
    </source>
</evidence>
<name>A0ABN7ANZ3_9HEMI</name>
<organism evidence="2 3">
    <name type="scientific">Nesidiocoris tenuis</name>
    <dbReference type="NCBI Taxonomy" id="355587"/>
    <lineage>
        <taxon>Eukaryota</taxon>
        <taxon>Metazoa</taxon>
        <taxon>Ecdysozoa</taxon>
        <taxon>Arthropoda</taxon>
        <taxon>Hexapoda</taxon>
        <taxon>Insecta</taxon>
        <taxon>Pterygota</taxon>
        <taxon>Neoptera</taxon>
        <taxon>Paraneoptera</taxon>
        <taxon>Hemiptera</taxon>
        <taxon>Heteroptera</taxon>
        <taxon>Panheteroptera</taxon>
        <taxon>Cimicomorpha</taxon>
        <taxon>Miridae</taxon>
        <taxon>Dicyphina</taxon>
        <taxon>Nesidiocoris</taxon>
    </lineage>
</organism>
<dbReference type="InterPro" id="IPR006797">
    <property type="entry name" value="PRELI/MSF1_dom"/>
</dbReference>
<protein>
    <submittedName>
        <fullName evidence="2">PRELI domain containing 2</fullName>
    </submittedName>
</protein>
<reference evidence="2 3" key="1">
    <citation type="submission" date="2023-09" db="EMBL/GenBank/DDBJ databases">
        <title>Nesidiocoris tenuis whole genome shotgun sequence.</title>
        <authorList>
            <person name="Shibata T."/>
            <person name="Shimoda M."/>
            <person name="Kobayashi T."/>
            <person name="Uehara T."/>
        </authorList>
    </citation>
    <scope>NUCLEOTIDE SEQUENCE [LARGE SCALE GENOMIC DNA]</scope>
    <source>
        <strain evidence="2 3">Japan</strain>
    </source>
</reference>
<accession>A0ABN7ANZ3</accession>
<feature type="domain" description="PRELI/MSF1" evidence="1">
    <location>
        <begin position="1"/>
        <end position="171"/>
    </location>
</feature>
<proteinExistence type="predicted"/>
<gene>
    <name evidence="2" type="ORF">NTJ_06745</name>
</gene>
<dbReference type="EMBL" id="AP028912">
    <property type="protein sequence ID" value="BES93936.1"/>
    <property type="molecule type" value="Genomic_DNA"/>
</dbReference>
<evidence type="ECO:0000313" key="2">
    <source>
        <dbReference type="EMBL" id="BES93936.1"/>
    </source>
</evidence>
<dbReference type="Pfam" id="PF04707">
    <property type="entry name" value="PRELI"/>
    <property type="match status" value="1"/>
</dbReference>
<dbReference type="InterPro" id="IPR037365">
    <property type="entry name" value="Slowmo/Ups"/>
</dbReference>
<dbReference type="PROSITE" id="PS50904">
    <property type="entry name" value="PRELI_MSF1"/>
    <property type="match status" value="1"/>
</dbReference>
<keyword evidence="3" id="KW-1185">Reference proteome</keyword>
<dbReference type="Proteomes" id="UP001307889">
    <property type="component" value="Chromosome 4"/>
</dbReference>